<dbReference type="PANTHER" id="PTHR11573:SF6">
    <property type="entry name" value="RIBONUCLEOSIDE-DIPHOSPHATE REDUCTASE LARGE SUBUNIT"/>
    <property type="match status" value="1"/>
</dbReference>
<dbReference type="SUPFAM" id="SSF51998">
    <property type="entry name" value="PFL-like glycyl radical enzymes"/>
    <property type="match status" value="2"/>
</dbReference>
<dbReference type="GO" id="GO:0005524">
    <property type="term" value="F:ATP binding"/>
    <property type="evidence" value="ECO:0007669"/>
    <property type="project" value="UniProtKB-KW"/>
</dbReference>
<evidence type="ECO:0000259" key="8">
    <source>
        <dbReference type="PROSITE" id="PS51161"/>
    </source>
</evidence>
<keyword evidence="5" id="KW-0067">ATP-binding</keyword>
<dbReference type="InterPro" id="IPR008926">
    <property type="entry name" value="RNR_R1-su_N"/>
</dbReference>
<organism evidence="9">
    <name type="scientific">viral metagenome</name>
    <dbReference type="NCBI Taxonomy" id="1070528"/>
    <lineage>
        <taxon>unclassified sequences</taxon>
        <taxon>metagenomes</taxon>
        <taxon>organismal metagenomes</taxon>
    </lineage>
</organism>
<dbReference type="EC" id="1.17.4.1" evidence="2"/>
<proteinExistence type="inferred from homology"/>
<comment type="similarity">
    <text evidence="1">Belongs to the ribonucleoside diphosphate reductase large chain family.</text>
</comment>
<dbReference type="Gene3D" id="3.40.30.10">
    <property type="entry name" value="Glutaredoxin"/>
    <property type="match status" value="1"/>
</dbReference>
<feature type="domain" description="ATP-cone" evidence="8">
    <location>
        <begin position="9"/>
        <end position="99"/>
    </location>
</feature>
<dbReference type="GO" id="GO:0004748">
    <property type="term" value="F:ribonucleoside-diphosphate reductase activity, thioredoxin disulfide as acceptor"/>
    <property type="evidence" value="ECO:0007669"/>
    <property type="project" value="UniProtKB-EC"/>
</dbReference>
<dbReference type="CDD" id="cd01679">
    <property type="entry name" value="RNR_I"/>
    <property type="match status" value="1"/>
</dbReference>
<dbReference type="PROSITE" id="PS00089">
    <property type="entry name" value="RIBORED_LARGE"/>
    <property type="match status" value="1"/>
</dbReference>
<dbReference type="Pfam" id="PF03477">
    <property type="entry name" value="ATP-cone"/>
    <property type="match status" value="1"/>
</dbReference>
<name>A0A6C0AYE9_9ZZZZ</name>
<dbReference type="Pfam" id="PF02867">
    <property type="entry name" value="Ribonuc_red_lgC"/>
    <property type="match status" value="2"/>
</dbReference>
<protein>
    <recommendedName>
        <fullName evidence="2">ribonucleoside-diphosphate reductase</fullName>
        <ecNumber evidence="2">1.17.4.1</ecNumber>
    </recommendedName>
</protein>
<dbReference type="InterPro" id="IPR002109">
    <property type="entry name" value="Glutaredoxin"/>
</dbReference>
<evidence type="ECO:0000256" key="1">
    <source>
        <dbReference type="ARBA" id="ARBA00010406"/>
    </source>
</evidence>
<dbReference type="UniPathway" id="UPA00326"/>
<keyword evidence="3" id="KW-0021">Allosteric enzyme</keyword>
<evidence type="ECO:0000256" key="4">
    <source>
        <dbReference type="ARBA" id="ARBA00022741"/>
    </source>
</evidence>
<sequence length="929" mass="107718">MQEEMQEEMHVKKRNGNLEIVSFDKILARLKTLGNLSNISINYTTLVIKIIDQLYNGIETSRIDELTAQQAATMSTIHPDYGVLASYLVISNLHKKTDKSFTKSMNMIYNFQDNNNNHIPLLSNDFISIVNKYASYFDNIIDYQRDYLIDYFGFKTLERAYLFHLNKKIIERPQHVWLRVAICIHKEDINAIKETYDLMSLKYFTHATPTLFNAGTPRPQLSSCFLTAMESDSVDGIYNTLKECANISKWAGGIGIHIHNIRAKGSHIRGTNGTSNGIVPMLSVFNKTARYIDQGGGRRNGSFAIYIEPHHADIEDYLDLKKNHGDEELRARDLFYALWISNLFMERVKNNAKWSLFCPDSAPGLSEVYDEDYKVLYEKYEVEKKYVKQINARDLWIQILDSQMETGTPYMLYKDSINKKSNQKNLGTIKSSNLCCEITEYSDENETAVCNLASIALSKFIIETDNPFSNNILIYTKDNCNWCILMKALLKRRNISFLETKLKTDDEIRNFKEIWNVETVPQLIDNEKLVGGFTEVLNKLRNKFDYELLHKITKIITKNLNKVIDINFYPTEKTKRSNLYHRPIGIGVQGLADAFIMMDIPYDSELAKIVNKKIFETIYHAALEQSMELSLERNEDMNILRGEYMISWNFRNEDNDLSREYEINDYMNASSSSTITNETKISALLKKNTPIRCEIERETNCYGSYSSFDGSPASNEILQFDMWNISPDDRYDWNKLKQQIKKNGLRNSLLVAPMPTASTSQILGNNECFEPLTSNIYSRRTLAGEFILTNKYLIKELLELGIWNEEIKNNIILNKGSIQYIENIPKFIKEKYKIVWEIPMKHLIDMSKDRGAFICQSQSLNLWMEDPDAKSLTNMHFYAWNSGLKTGIYYLRRKPKHQPQQFTIEPTQNTITEQKDSVYIEKECEMCGS</sequence>
<dbReference type="PRINTS" id="PR01183">
    <property type="entry name" value="RIBORDTASEM1"/>
</dbReference>
<evidence type="ECO:0000313" key="9">
    <source>
        <dbReference type="EMBL" id="QHS84556.1"/>
    </source>
</evidence>
<dbReference type="GO" id="GO:0009263">
    <property type="term" value="P:deoxyribonucleotide biosynthetic process"/>
    <property type="evidence" value="ECO:0007669"/>
    <property type="project" value="UniProtKB-KW"/>
</dbReference>
<evidence type="ECO:0000256" key="5">
    <source>
        <dbReference type="ARBA" id="ARBA00022840"/>
    </source>
</evidence>
<evidence type="ECO:0000256" key="6">
    <source>
        <dbReference type="ARBA" id="ARBA00023002"/>
    </source>
</evidence>
<dbReference type="EMBL" id="MN738809">
    <property type="protein sequence ID" value="QHS84556.1"/>
    <property type="molecule type" value="Genomic_DNA"/>
</dbReference>
<dbReference type="InterPro" id="IPR039718">
    <property type="entry name" value="Rrm1"/>
</dbReference>
<dbReference type="AlphaFoldDB" id="A0A6C0AYE9"/>
<dbReference type="InterPro" id="IPR013346">
    <property type="entry name" value="NrdE_NrdA_C"/>
</dbReference>
<dbReference type="Gene3D" id="3.20.70.20">
    <property type="match status" value="1"/>
</dbReference>
<keyword evidence="6" id="KW-0560">Oxidoreductase</keyword>
<evidence type="ECO:0000256" key="3">
    <source>
        <dbReference type="ARBA" id="ARBA00022533"/>
    </source>
</evidence>
<dbReference type="PROSITE" id="PS51354">
    <property type="entry name" value="GLUTAREDOXIN_2"/>
    <property type="match status" value="1"/>
</dbReference>
<evidence type="ECO:0000256" key="2">
    <source>
        <dbReference type="ARBA" id="ARBA00012274"/>
    </source>
</evidence>
<dbReference type="SUPFAM" id="SSF48168">
    <property type="entry name" value="R1 subunit of ribonucleotide reductase, N-terminal domain"/>
    <property type="match status" value="1"/>
</dbReference>
<reference evidence="9" key="1">
    <citation type="journal article" date="2020" name="Nature">
        <title>Giant virus diversity and host interactions through global metagenomics.</title>
        <authorList>
            <person name="Schulz F."/>
            <person name="Roux S."/>
            <person name="Paez-Espino D."/>
            <person name="Jungbluth S."/>
            <person name="Walsh D.A."/>
            <person name="Denef V.J."/>
            <person name="McMahon K.D."/>
            <person name="Konstantinidis K.T."/>
            <person name="Eloe-Fadrosh E.A."/>
            <person name="Kyrpides N.C."/>
            <person name="Woyke T."/>
        </authorList>
    </citation>
    <scope>NUCLEOTIDE SEQUENCE</scope>
    <source>
        <strain evidence="9">GVMAG-S-ERX556022-25</strain>
    </source>
</reference>
<dbReference type="InterPro" id="IPR013509">
    <property type="entry name" value="RNR_lsu_N"/>
</dbReference>
<dbReference type="Pfam" id="PF00462">
    <property type="entry name" value="Glutaredoxin"/>
    <property type="match status" value="1"/>
</dbReference>
<dbReference type="GO" id="GO:0005971">
    <property type="term" value="C:ribonucleoside-diphosphate reductase complex"/>
    <property type="evidence" value="ECO:0007669"/>
    <property type="project" value="TreeGrafter"/>
</dbReference>
<accession>A0A6C0AYE9</accession>
<dbReference type="PANTHER" id="PTHR11573">
    <property type="entry name" value="RIBONUCLEOSIDE-DIPHOSPHATE REDUCTASE LARGE CHAIN"/>
    <property type="match status" value="1"/>
</dbReference>
<dbReference type="InterPro" id="IPR036249">
    <property type="entry name" value="Thioredoxin-like_sf"/>
</dbReference>
<keyword evidence="4" id="KW-0547">Nucleotide-binding</keyword>
<dbReference type="SUPFAM" id="SSF52833">
    <property type="entry name" value="Thioredoxin-like"/>
    <property type="match status" value="1"/>
</dbReference>
<dbReference type="NCBIfam" id="TIGR02506">
    <property type="entry name" value="NrdE_NrdA"/>
    <property type="match status" value="1"/>
</dbReference>
<dbReference type="Pfam" id="PF00317">
    <property type="entry name" value="Ribonuc_red_lgN"/>
    <property type="match status" value="1"/>
</dbReference>
<keyword evidence="7" id="KW-0215">Deoxyribonucleotide synthesis</keyword>
<dbReference type="PROSITE" id="PS51161">
    <property type="entry name" value="ATP_CONE"/>
    <property type="match status" value="1"/>
</dbReference>
<dbReference type="InterPro" id="IPR005144">
    <property type="entry name" value="ATP-cone_dom"/>
</dbReference>
<dbReference type="InterPro" id="IPR000788">
    <property type="entry name" value="RNR_lg_C"/>
</dbReference>
<evidence type="ECO:0000256" key="7">
    <source>
        <dbReference type="ARBA" id="ARBA00023116"/>
    </source>
</evidence>